<dbReference type="InterPro" id="IPR002350">
    <property type="entry name" value="Kazal_dom"/>
</dbReference>
<dbReference type="PROSITE" id="PS51465">
    <property type="entry name" value="KAZAL_2"/>
    <property type="match status" value="2"/>
</dbReference>
<keyword evidence="9" id="KW-1185">Reference proteome</keyword>
<evidence type="ECO:0000256" key="3">
    <source>
        <dbReference type="ARBA" id="ARBA00022690"/>
    </source>
</evidence>
<dbReference type="PANTHER" id="PTHR47499:SF1">
    <property type="entry name" value="SERINE PROTEASE INHIBITOR KAZAL-TYPE 7"/>
    <property type="match status" value="1"/>
</dbReference>
<dbReference type="InterPro" id="IPR001239">
    <property type="entry name" value="Prot_inh_Kazal-m"/>
</dbReference>
<evidence type="ECO:0000256" key="2">
    <source>
        <dbReference type="ARBA" id="ARBA00022525"/>
    </source>
</evidence>
<dbReference type="SMART" id="SM00280">
    <property type="entry name" value="KAZAL"/>
    <property type="match status" value="2"/>
</dbReference>
<sequence>SAPPGSERRIGESYQSPPTFCYFDYNPVCGTDNNTYGNKCAFCGAVLTPLRKGFCSEYQKPPSVCTKDFHQICGTDNKTYSNKCFFCKAVCLCFKQEGEC</sequence>
<comment type="subcellular location">
    <subcellularLocation>
        <location evidence="1">Secreted</location>
    </subcellularLocation>
</comment>
<reference evidence="8" key="1">
    <citation type="submission" date="2025-08" db="UniProtKB">
        <authorList>
            <consortium name="Ensembl"/>
        </authorList>
    </citation>
    <scope>IDENTIFICATION</scope>
</reference>
<organism evidence="8 9">
    <name type="scientific">Chelydra serpentina</name>
    <name type="common">Snapping turtle</name>
    <name type="synonym">Testudo serpentina</name>
    <dbReference type="NCBI Taxonomy" id="8475"/>
    <lineage>
        <taxon>Eukaryota</taxon>
        <taxon>Metazoa</taxon>
        <taxon>Chordata</taxon>
        <taxon>Craniata</taxon>
        <taxon>Vertebrata</taxon>
        <taxon>Euteleostomi</taxon>
        <taxon>Archelosauria</taxon>
        <taxon>Testudinata</taxon>
        <taxon>Testudines</taxon>
        <taxon>Cryptodira</taxon>
        <taxon>Durocryptodira</taxon>
        <taxon>Americhelydia</taxon>
        <taxon>Chelydroidea</taxon>
        <taxon>Chelydridae</taxon>
        <taxon>Chelydra</taxon>
    </lineage>
</organism>
<dbReference type="Pfam" id="PF00050">
    <property type="entry name" value="Kazal_1"/>
    <property type="match status" value="2"/>
</dbReference>
<evidence type="ECO:0000256" key="6">
    <source>
        <dbReference type="ARBA" id="ARBA00023180"/>
    </source>
</evidence>
<dbReference type="AlphaFoldDB" id="A0A8C3RTB2"/>
<dbReference type="CDD" id="cd00104">
    <property type="entry name" value="KAZAL_FS"/>
    <property type="match status" value="1"/>
</dbReference>
<dbReference type="InterPro" id="IPR050159">
    <property type="entry name" value="Kazal-type_SerProtInhib"/>
</dbReference>
<name>A0A8C3RTB2_CHESE</name>
<evidence type="ECO:0000259" key="7">
    <source>
        <dbReference type="PROSITE" id="PS51465"/>
    </source>
</evidence>
<evidence type="ECO:0000256" key="1">
    <source>
        <dbReference type="ARBA" id="ARBA00004613"/>
    </source>
</evidence>
<evidence type="ECO:0000313" key="8">
    <source>
        <dbReference type="Ensembl" id="ENSCSRP00000003623.1"/>
    </source>
</evidence>
<evidence type="ECO:0000313" key="9">
    <source>
        <dbReference type="Proteomes" id="UP000694403"/>
    </source>
</evidence>
<keyword evidence="5" id="KW-1015">Disulfide bond</keyword>
<keyword evidence="3" id="KW-0646">Protease inhibitor</keyword>
<feature type="domain" description="Kazal-like" evidence="7">
    <location>
        <begin position="49"/>
        <end position="100"/>
    </location>
</feature>
<dbReference type="PRINTS" id="PR00290">
    <property type="entry name" value="KAZALINHBTR"/>
</dbReference>
<accession>A0A8C3RTB2</accession>
<reference evidence="8" key="2">
    <citation type="submission" date="2025-09" db="UniProtKB">
        <authorList>
            <consortium name="Ensembl"/>
        </authorList>
    </citation>
    <scope>IDENTIFICATION</scope>
</reference>
<dbReference type="InterPro" id="IPR036058">
    <property type="entry name" value="Kazal_dom_sf"/>
</dbReference>
<dbReference type="GO" id="GO:0004867">
    <property type="term" value="F:serine-type endopeptidase inhibitor activity"/>
    <property type="evidence" value="ECO:0007669"/>
    <property type="project" value="UniProtKB-KW"/>
</dbReference>
<dbReference type="SUPFAM" id="SSF100895">
    <property type="entry name" value="Kazal-type serine protease inhibitors"/>
    <property type="match status" value="2"/>
</dbReference>
<keyword evidence="6" id="KW-0325">Glycoprotein</keyword>
<dbReference type="Ensembl" id="ENSCSRT00000003749.1">
    <property type="protein sequence ID" value="ENSCSRP00000003623.1"/>
    <property type="gene ID" value="ENSCSRG00000002731.1"/>
</dbReference>
<dbReference type="PANTHER" id="PTHR47499">
    <property type="entry name" value="SERINE PROTEASE INHIBITOR KAZAL-TYPE 7 SPINK7"/>
    <property type="match status" value="1"/>
</dbReference>
<keyword evidence="4" id="KW-0722">Serine protease inhibitor</keyword>
<dbReference type="Gene3D" id="3.30.60.30">
    <property type="match status" value="2"/>
</dbReference>
<keyword evidence="2" id="KW-0964">Secreted</keyword>
<protein>
    <recommendedName>
        <fullName evidence="7">Kazal-like domain-containing protein</fullName>
    </recommendedName>
</protein>
<dbReference type="PROSITE" id="PS00282">
    <property type="entry name" value="KAZAL_1"/>
    <property type="match status" value="1"/>
</dbReference>
<dbReference type="GO" id="GO:0005576">
    <property type="term" value="C:extracellular region"/>
    <property type="evidence" value="ECO:0007669"/>
    <property type="project" value="UniProtKB-SubCell"/>
</dbReference>
<evidence type="ECO:0000256" key="5">
    <source>
        <dbReference type="ARBA" id="ARBA00023157"/>
    </source>
</evidence>
<proteinExistence type="predicted"/>
<dbReference type="Proteomes" id="UP000694403">
    <property type="component" value="Unplaced"/>
</dbReference>
<feature type="domain" description="Kazal-like" evidence="7">
    <location>
        <begin position="9"/>
        <end position="43"/>
    </location>
</feature>
<evidence type="ECO:0000256" key="4">
    <source>
        <dbReference type="ARBA" id="ARBA00022900"/>
    </source>
</evidence>